<evidence type="ECO:0000313" key="1">
    <source>
        <dbReference type="EMBL" id="GAA5816373.1"/>
    </source>
</evidence>
<keyword evidence="2" id="KW-1185">Reference proteome</keyword>
<reference evidence="1 2" key="1">
    <citation type="submission" date="2024-04" db="EMBL/GenBank/DDBJ databases">
        <title>genome sequences of Mucor flavus KT1a and Helicostylum pulchrum KT1b strains isolated from the surface of a dry-aged beef.</title>
        <authorList>
            <person name="Toyotome T."/>
            <person name="Hosono M."/>
            <person name="Torimaru M."/>
            <person name="Fukuda K."/>
            <person name="Mikami N."/>
        </authorList>
    </citation>
    <scope>NUCLEOTIDE SEQUENCE [LARGE SCALE GENOMIC DNA]</scope>
    <source>
        <strain evidence="1 2">KT1a</strain>
    </source>
</reference>
<dbReference type="Proteomes" id="UP001473302">
    <property type="component" value="Unassembled WGS sequence"/>
</dbReference>
<evidence type="ECO:0000313" key="2">
    <source>
        <dbReference type="Proteomes" id="UP001473302"/>
    </source>
</evidence>
<accession>A0ABP9ZB80</accession>
<proteinExistence type="predicted"/>
<protein>
    <submittedName>
        <fullName evidence="1">Uncharacterized protein</fullName>
    </submittedName>
</protein>
<sequence length="152" mass="17651">MKLKHTRNVLHLAITESTALRVVIYIAENKIDWYNENGLHALVLDALYPVIISNLVVDQGAALTKRQKVDNHTIQMDGFRILYRFVQRNSQQTLIETEKDFTFAGQEEEDEKPIIKTKYKPLSVYPYQLLISVDDELFMNSAKSLDSYFQIL</sequence>
<organism evidence="1 2">
    <name type="scientific">Mucor flavus</name>
    <dbReference type="NCBI Taxonomy" id="439312"/>
    <lineage>
        <taxon>Eukaryota</taxon>
        <taxon>Fungi</taxon>
        <taxon>Fungi incertae sedis</taxon>
        <taxon>Mucoromycota</taxon>
        <taxon>Mucoromycotina</taxon>
        <taxon>Mucoromycetes</taxon>
        <taxon>Mucorales</taxon>
        <taxon>Mucorineae</taxon>
        <taxon>Mucoraceae</taxon>
        <taxon>Mucor</taxon>
    </lineage>
</organism>
<comment type="caution">
    <text evidence="1">The sequence shown here is derived from an EMBL/GenBank/DDBJ whole genome shotgun (WGS) entry which is preliminary data.</text>
</comment>
<dbReference type="EMBL" id="BAABUK010000031">
    <property type="protein sequence ID" value="GAA5816373.1"/>
    <property type="molecule type" value="Genomic_DNA"/>
</dbReference>
<gene>
    <name evidence="1" type="ORF">MFLAVUS_009901</name>
</gene>
<name>A0ABP9ZB80_9FUNG</name>